<keyword evidence="1" id="KW-1015">Disulfide bond</keyword>
<dbReference type="PROSITE" id="PS50012">
    <property type="entry name" value="RCC1_3"/>
    <property type="match status" value="2"/>
</dbReference>
<accession>A0A812P8S1</accession>
<dbReference type="InterPro" id="IPR051553">
    <property type="entry name" value="Ran_GTPase-activating"/>
</dbReference>
<dbReference type="Gene3D" id="3.10.250.10">
    <property type="entry name" value="SRCR-like domain"/>
    <property type="match status" value="1"/>
</dbReference>
<dbReference type="OrthoDB" id="439959at2759"/>
<dbReference type="GO" id="GO:0016020">
    <property type="term" value="C:membrane"/>
    <property type="evidence" value="ECO:0007669"/>
    <property type="project" value="InterPro"/>
</dbReference>
<evidence type="ECO:0000313" key="5">
    <source>
        <dbReference type="Proteomes" id="UP000604046"/>
    </source>
</evidence>
<dbReference type="SUPFAM" id="SSF50985">
    <property type="entry name" value="RCC1/BLIP-II"/>
    <property type="match status" value="1"/>
</dbReference>
<proteinExistence type="predicted"/>
<dbReference type="AlphaFoldDB" id="A0A812P8S1"/>
<dbReference type="InterPro" id="IPR009091">
    <property type="entry name" value="RCC1/BLIP-II"/>
</dbReference>
<dbReference type="PROSITE" id="PS50287">
    <property type="entry name" value="SRCR_2"/>
    <property type="match status" value="1"/>
</dbReference>
<comment type="caution">
    <text evidence="4">The sequence shown here is derived from an EMBL/GenBank/DDBJ whole genome shotgun (WGS) entry which is preliminary data.</text>
</comment>
<name>A0A812P8S1_9DINO</name>
<dbReference type="Pfam" id="PF13540">
    <property type="entry name" value="RCC1_2"/>
    <property type="match status" value="3"/>
</dbReference>
<gene>
    <name evidence="4" type="primary">UVR8</name>
    <name evidence="4" type="ORF">SNAT2548_LOCUS18056</name>
</gene>
<evidence type="ECO:0000256" key="2">
    <source>
        <dbReference type="PROSITE-ProRule" id="PRU00235"/>
    </source>
</evidence>
<dbReference type="GO" id="GO:0005737">
    <property type="term" value="C:cytoplasm"/>
    <property type="evidence" value="ECO:0007669"/>
    <property type="project" value="TreeGrafter"/>
</dbReference>
<dbReference type="InterPro" id="IPR000408">
    <property type="entry name" value="Reg_chr_condens"/>
</dbReference>
<sequence length="376" mass="39654">MSRGSLPAHGGSAPLRRPRTDFHAVQLTTGIRHTCALSSQGKVKCWALVRPSGLGFVDRNSGSVGNSPNEMGDQLPFLDLGLEVLQISAGDSHTCAVLADRSLKCWGRNWEGQLGQGHGSVRPFVDANLPKTLLGSGVSVMKITAGGWHTCAILQDETLKCWGRNLPNGRLGQGAVEILGKKPEDMGDGLPTVDMNNLRVREVHAGLRHTCARLEDDSARCWGLNSDGQLGVGHTETVGDELVEMGAALAPTELFARAKPGASLEGLSVGEGSSEGWLLLQHNGSLGLVCDDGFTDAAAQVVRWVACRDVGMAGGRALFRDPASDPSLDGAVAALAESEILADSLVCEGTEIFLRDCAFQGGPDRTGEEPEGREDD</sequence>
<dbReference type="Pfam" id="PF00530">
    <property type="entry name" value="SRCR"/>
    <property type="match status" value="1"/>
</dbReference>
<dbReference type="InterPro" id="IPR001190">
    <property type="entry name" value="SRCR"/>
</dbReference>
<dbReference type="EMBL" id="CAJNDS010002132">
    <property type="protein sequence ID" value="CAE7344621.1"/>
    <property type="molecule type" value="Genomic_DNA"/>
</dbReference>
<dbReference type="GO" id="GO:0005085">
    <property type="term" value="F:guanyl-nucleotide exchange factor activity"/>
    <property type="evidence" value="ECO:0007669"/>
    <property type="project" value="TreeGrafter"/>
</dbReference>
<keyword evidence="5" id="KW-1185">Reference proteome</keyword>
<dbReference type="PANTHER" id="PTHR45982:SF1">
    <property type="entry name" value="REGULATOR OF CHROMOSOME CONDENSATION"/>
    <property type="match status" value="1"/>
</dbReference>
<reference evidence="4" key="1">
    <citation type="submission" date="2021-02" db="EMBL/GenBank/DDBJ databases">
        <authorList>
            <person name="Dougan E. K."/>
            <person name="Rhodes N."/>
            <person name="Thang M."/>
            <person name="Chan C."/>
        </authorList>
    </citation>
    <scope>NUCLEOTIDE SEQUENCE</scope>
</reference>
<evidence type="ECO:0000259" key="3">
    <source>
        <dbReference type="PROSITE" id="PS50287"/>
    </source>
</evidence>
<dbReference type="SUPFAM" id="SSF56487">
    <property type="entry name" value="SRCR-like"/>
    <property type="match status" value="1"/>
</dbReference>
<dbReference type="Gene3D" id="2.130.10.30">
    <property type="entry name" value="Regulator of chromosome condensation 1/beta-lactamase-inhibitor protein II"/>
    <property type="match status" value="1"/>
</dbReference>
<dbReference type="Proteomes" id="UP000604046">
    <property type="component" value="Unassembled WGS sequence"/>
</dbReference>
<feature type="repeat" description="RCC1" evidence="2">
    <location>
        <begin position="41"/>
        <end position="100"/>
    </location>
</feature>
<feature type="domain" description="SRCR" evidence="3">
    <location>
        <begin position="265"/>
        <end position="376"/>
    </location>
</feature>
<protein>
    <submittedName>
        <fullName evidence="4">UVR8 protein</fullName>
    </submittedName>
</protein>
<dbReference type="SMART" id="SM00202">
    <property type="entry name" value="SR"/>
    <property type="match status" value="1"/>
</dbReference>
<dbReference type="InterPro" id="IPR036772">
    <property type="entry name" value="SRCR-like_dom_sf"/>
</dbReference>
<dbReference type="PANTHER" id="PTHR45982">
    <property type="entry name" value="REGULATOR OF CHROMOSOME CONDENSATION"/>
    <property type="match status" value="1"/>
</dbReference>
<organism evidence="4 5">
    <name type="scientific">Symbiodinium natans</name>
    <dbReference type="NCBI Taxonomy" id="878477"/>
    <lineage>
        <taxon>Eukaryota</taxon>
        <taxon>Sar</taxon>
        <taxon>Alveolata</taxon>
        <taxon>Dinophyceae</taxon>
        <taxon>Suessiales</taxon>
        <taxon>Symbiodiniaceae</taxon>
        <taxon>Symbiodinium</taxon>
    </lineage>
</organism>
<evidence type="ECO:0000256" key="1">
    <source>
        <dbReference type="ARBA" id="ARBA00023157"/>
    </source>
</evidence>
<feature type="repeat" description="RCC1" evidence="2">
    <location>
        <begin position="101"/>
        <end position="156"/>
    </location>
</feature>
<evidence type="ECO:0000313" key="4">
    <source>
        <dbReference type="EMBL" id="CAE7344621.1"/>
    </source>
</evidence>